<dbReference type="Pfam" id="PF00300">
    <property type="entry name" value="His_Phos_1"/>
    <property type="match status" value="1"/>
</dbReference>
<dbReference type="KEGG" id="nsa:Nitsa_1115"/>
<name>E6WXZ5_NITSE</name>
<proteinExistence type="predicted"/>
<feature type="binding site" evidence="1">
    <location>
        <position position="58"/>
    </location>
    <ligand>
        <name>substrate</name>
    </ligand>
</feature>
<keyword evidence="3" id="KW-1185">Reference proteome</keyword>
<dbReference type="eggNOG" id="COG2062">
    <property type="taxonomic scope" value="Bacteria"/>
</dbReference>
<dbReference type="SMART" id="SM00855">
    <property type="entry name" value="PGAM"/>
    <property type="match status" value="1"/>
</dbReference>
<dbReference type="PANTHER" id="PTHR47623:SF1">
    <property type="entry name" value="OS09G0287300 PROTEIN"/>
    <property type="match status" value="1"/>
</dbReference>
<evidence type="ECO:0000313" key="3">
    <source>
        <dbReference type="Proteomes" id="UP000008633"/>
    </source>
</evidence>
<dbReference type="CDD" id="cd07067">
    <property type="entry name" value="HP_PGM_like"/>
    <property type="match status" value="1"/>
</dbReference>
<sequence length="167" mass="18692">MSKKLILMRHAKSSWKEPLPDQERPLNKRGKRAAKMIGKTLAEKGIIPDLILSSDAKRARATAKRVLKALDKEKIDLQLDPALYAADAREILREIEKTEDKIQTLMVVAHNPGISELAVMLSGEDAFSWLPTAAVVVLEIDGDSWREIAPGKAKVLLHLIPREWEKS</sequence>
<dbReference type="PANTHER" id="PTHR47623">
    <property type="entry name" value="OS09G0287300 PROTEIN"/>
    <property type="match status" value="1"/>
</dbReference>
<dbReference type="SUPFAM" id="SSF53254">
    <property type="entry name" value="Phosphoglycerate mutase-like"/>
    <property type="match status" value="1"/>
</dbReference>
<dbReference type="EMBL" id="CP002452">
    <property type="protein sequence ID" value="ADV46369.1"/>
    <property type="molecule type" value="Genomic_DNA"/>
</dbReference>
<dbReference type="OrthoDB" id="9810154at2"/>
<dbReference type="AlphaFoldDB" id="E6WXZ5"/>
<dbReference type="STRING" id="749222.Nitsa_1115"/>
<protein>
    <submittedName>
        <fullName evidence="2">Phosphohistidine phosphatase, SixA</fullName>
    </submittedName>
</protein>
<evidence type="ECO:0000256" key="1">
    <source>
        <dbReference type="PIRSR" id="PIRSR613078-2"/>
    </source>
</evidence>
<dbReference type="Proteomes" id="UP000008633">
    <property type="component" value="Chromosome"/>
</dbReference>
<reference evidence="2 3" key="1">
    <citation type="journal article" date="2011" name="Stand. Genomic Sci.">
        <title>Complete genome sequence of Nitratifractor salsuginis type strain (E9I37-1).</title>
        <authorList>
            <person name="Anderson I."/>
            <person name="Sikorski J."/>
            <person name="Zeytun A."/>
            <person name="Nolan M."/>
            <person name="Lapidus A."/>
            <person name="Lucas S."/>
            <person name="Hammon N."/>
            <person name="Deshpande S."/>
            <person name="Cheng J.F."/>
            <person name="Tapia R."/>
            <person name="Han C."/>
            <person name="Goodwin L."/>
            <person name="Pitluck S."/>
            <person name="Liolios K."/>
            <person name="Pagani I."/>
            <person name="Ivanova N."/>
            <person name="Huntemann M."/>
            <person name="Mavromatis K."/>
            <person name="Ovchinikova G."/>
            <person name="Pati A."/>
            <person name="Chen A."/>
            <person name="Palaniappan K."/>
            <person name="Land M."/>
            <person name="Hauser L."/>
            <person name="Brambilla E.M."/>
            <person name="Ngatchou-Djao O.D."/>
            <person name="Rohde M."/>
            <person name="Tindall B.J."/>
            <person name="Goker M."/>
            <person name="Detter J.C."/>
            <person name="Woyke T."/>
            <person name="Bristow J."/>
            <person name="Eisen J.A."/>
            <person name="Markowitz V."/>
            <person name="Hugenholtz P."/>
            <person name="Klenk H.P."/>
            <person name="Kyrpides N.C."/>
        </authorList>
    </citation>
    <scope>NUCLEOTIDE SEQUENCE [LARGE SCALE GENOMIC DNA]</scope>
    <source>
        <strain evidence="3">DSM 16511 / JCM 12458 / E9I37-1</strain>
    </source>
</reference>
<dbReference type="InterPro" id="IPR029033">
    <property type="entry name" value="His_PPase_superfam"/>
</dbReference>
<dbReference type="HOGENOM" id="CLU_084603_2_2_7"/>
<evidence type="ECO:0000313" key="2">
    <source>
        <dbReference type="EMBL" id="ADV46369.1"/>
    </source>
</evidence>
<accession>E6WXZ5</accession>
<gene>
    <name evidence="2" type="ordered locus">Nitsa_1115</name>
</gene>
<dbReference type="InterPro" id="IPR013078">
    <property type="entry name" value="His_Pase_superF_clade-1"/>
</dbReference>
<dbReference type="Gene3D" id="3.40.50.1240">
    <property type="entry name" value="Phosphoglycerate mutase-like"/>
    <property type="match status" value="1"/>
</dbReference>
<reference evidence="3" key="2">
    <citation type="submission" date="2011-01" db="EMBL/GenBank/DDBJ databases">
        <title>The complete genome of Nitratifractor salsuginis DSM 16511.</title>
        <authorList>
            <consortium name="US DOE Joint Genome Institute (JGI-PGF)"/>
            <person name="Lucas S."/>
            <person name="Copeland A."/>
            <person name="Lapidus A."/>
            <person name="Bruce D."/>
            <person name="Goodwin L."/>
            <person name="Pitluck S."/>
            <person name="Kyrpides N."/>
            <person name="Mavromatis K."/>
            <person name="Ivanova N."/>
            <person name="Mikhailova N."/>
            <person name="Zeytun A."/>
            <person name="Detter J.C."/>
            <person name="Tapia R."/>
            <person name="Han C."/>
            <person name="Land M."/>
            <person name="Hauser L."/>
            <person name="Markowitz V."/>
            <person name="Cheng J.-F."/>
            <person name="Hugenholtz P."/>
            <person name="Woyke T."/>
            <person name="Wu D."/>
            <person name="Tindall B."/>
            <person name="Schuetze A."/>
            <person name="Brambilla E."/>
            <person name="Klenk H.-P."/>
            <person name="Eisen J.A."/>
        </authorList>
    </citation>
    <scope>NUCLEOTIDE SEQUENCE [LARGE SCALE GENOMIC DNA]</scope>
    <source>
        <strain evidence="3">DSM 16511 / JCM 12458 / E9I37-1</strain>
    </source>
</reference>
<organism evidence="2 3">
    <name type="scientific">Nitratifractor salsuginis (strain DSM 16511 / JCM 12458 / E9I37-1)</name>
    <dbReference type="NCBI Taxonomy" id="749222"/>
    <lineage>
        <taxon>Bacteria</taxon>
        <taxon>Pseudomonadati</taxon>
        <taxon>Campylobacterota</taxon>
        <taxon>Epsilonproteobacteria</taxon>
        <taxon>Campylobacterales</taxon>
        <taxon>Sulfurovaceae</taxon>
        <taxon>Nitratifractor</taxon>
    </lineage>
</organism>
<dbReference type="RefSeq" id="WP_013554060.1">
    <property type="nucleotide sequence ID" value="NC_014935.1"/>
</dbReference>